<dbReference type="InterPro" id="IPR005467">
    <property type="entry name" value="His_kinase_dom"/>
</dbReference>
<dbReference type="GO" id="GO:0000155">
    <property type="term" value="F:phosphorelay sensor kinase activity"/>
    <property type="evidence" value="ECO:0007669"/>
    <property type="project" value="InterPro"/>
</dbReference>
<evidence type="ECO:0000313" key="12">
    <source>
        <dbReference type="EMBL" id="TKJ39960.1"/>
    </source>
</evidence>
<dbReference type="PANTHER" id="PTHR43065">
    <property type="entry name" value="SENSOR HISTIDINE KINASE"/>
    <property type="match status" value="1"/>
</dbReference>
<dbReference type="Pfam" id="PF02518">
    <property type="entry name" value="HATPase_c"/>
    <property type="match status" value="1"/>
</dbReference>
<evidence type="ECO:0000259" key="11">
    <source>
        <dbReference type="PROSITE" id="PS50113"/>
    </source>
</evidence>
<dbReference type="Gene3D" id="1.10.287.130">
    <property type="match status" value="1"/>
</dbReference>
<evidence type="ECO:0000256" key="2">
    <source>
        <dbReference type="ARBA" id="ARBA00012438"/>
    </source>
</evidence>
<dbReference type="EMBL" id="NJBN01000006">
    <property type="protein sequence ID" value="TKJ39960.1"/>
    <property type="molecule type" value="Genomic_DNA"/>
</dbReference>
<dbReference type="NCBIfam" id="TIGR00229">
    <property type="entry name" value="sensory_box"/>
    <property type="match status" value="1"/>
</dbReference>
<dbReference type="PROSITE" id="PS50113">
    <property type="entry name" value="PAC"/>
    <property type="match status" value="1"/>
</dbReference>
<dbReference type="InterPro" id="IPR036097">
    <property type="entry name" value="HisK_dim/P_sf"/>
</dbReference>
<sequence>MSYKDPKKQKLPTEHLPESERTRAIINMMREGVICTDAGGVITEINTTAENFLSVCRDEVVSRTVYEFHPPDIQHKIRTLLEGFNSGTATVPVNIRRELDGHWLQISLIPVHDENGKFQGVVTTLVDETEQKRLEEVKHSLELKLLQEHKLSVIGVLASGIAHNLNGPLSIIVGYLDLLYSRIGDLDEIPIILSQTERMKEIINNMMYKSRQEQDDRKRMINLNTLLKNELAFLDANLDFKHKIDKQYEFAVGLPDIFAVYSDFSQSFLNIINNSIDAMFDSPVKNLFVKTSYDSENITIEFQDTGCGLDPADAEKIFDPFYTTKPLVGEAPAGHPTGTGLGLSSTHKLVQEYGGEISVNGHPGKGAHFIITIPIKANLTTEESDYKALTTPELELANT</sequence>
<dbReference type="CDD" id="cd00082">
    <property type="entry name" value="HisKA"/>
    <property type="match status" value="1"/>
</dbReference>
<dbReference type="Pfam" id="PF08448">
    <property type="entry name" value="PAS_4"/>
    <property type="match status" value="1"/>
</dbReference>
<dbReference type="InterPro" id="IPR003661">
    <property type="entry name" value="HisK_dim/P_dom"/>
</dbReference>
<dbReference type="InterPro" id="IPR036890">
    <property type="entry name" value="HATPase_C_sf"/>
</dbReference>
<dbReference type="InterPro" id="IPR000014">
    <property type="entry name" value="PAS"/>
</dbReference>
<dbReference type="InterPro" id="IPR013656">
    <property type="entry name" value="PAS_4"/>
</dbReference>
<evidence type="ECO:0000313" key="13">
    <source>
        <dbReference type="Proteomes" id="UP000319619"/>
    </source>
</evidence>
<dbReference type="InterPro" id="IPR035965">
    <property type="entry name" value="PAS-like_dom_sf"/>
</dbReference>
<comment type="catalytic activity">
    <reaction evidence="1">
        <text>ATP + protein L-histidine = ADP + protein N-phospho-L-histidine.</text>
        <dbReference type="EC" id="2.7.13.3"/>
    </reaction>
</comment>
<gene>
    <name evidence="12" type="ORF">CEE37_09495</name>
</gene>
<dbReference type="SUPFAM" id="SSF55785">
    <property type="entry name" value="PYP-like sensor domain (PAS domain)"/>
    <property type="match status" value="1"/>
</dbReference>
<protein>
    <recommendedName>
        <fullName evidence="2">histidine kinase</fullName>
        <ecNumber evidence="2">2.7.13.3</ecNumber>
    </recommendedName>
</protein>
<evidence type="ECO:0000256" key="3">
    <source>
        <dbReference type="ARBA" id="ARBA00022553"/>
    </source>
</evidence>
<dbReference type="InterPro" id="IPR004358">
    <property type="entry name" value="Sig_transdc_His_kin-like_C"/>
</dbReference>
<dbReference type="Gene3D" id="3.30.565.10">
    <property type="entry name" value="Histidine kinase-like ATPase, C-terminal domain"/>
    <property type="match status" value="1"/>
</dbReference>
<dbReference type="Pfam" id="PF00512">
    <property type="entry name" value="HisKA"/>
    <property type="match status" value="1"/>
</dbReference>
<accession>A0A532UYE4</accession>
<keyword evidence="8" id="KW-0902">Two-component regulatory system</keyword>
<keyword evidence="5" id="KW-0547">Nucleotide-binding</keyword>
<keyword evidence="3" id="KW-0597">Phosphoprotein</keyword>
<dbReference type="CDD" id="cd00130">
    <property type="entry name" value="PAS"/>
    <property type="match status" value="1"/>
</dbReference>
<dbReference type="SMART" id="SM00388">
    <property type="entry name" value="HisKA"/>
    <property type="match status" value="1"/>
</dbReference>
<evidence type="ECO:0000259" key="10">
    <source>
        <dbReference type="PROSITE" id="PS50112"/>
    </source>
</evidence>
<evidence type="ECO:0000256" key="4">
    <source>
        <dbReference type="ARBA" id="ARBA00022679"/>
    </source>
</evidence>
<evidence type="ECO:0000259" key="9">
    <source>
        <dbReference type="PROSITE" id="PS50109"/>
    </source>
</evidence>
<dbReference type="Proteomes" id="UP000319619">
    <property type="component" value="Unassembled WGS sequence"/>
</dbReference>
<dbReference type="InterPro" id="IPR000700">
    <property type="entry name" value="PAS-assoc_C"/>
</dbReference>
<dbReference type="InterPro" id="IPR003594">
    <property type="entry name" value="HATPase_dom"/>
</dbReference>
<keyword evidence="4" id="KW-0808">Transferase</keyword>
<dbReference type="SMART" id="SM00091">
    <property type="entry name" value="PAS"/>
    <property type="match status" value="1"/>
</dbReference>
<dbReference type="PRINTS" id="PR00344">
    <property type="entry name" value="BCTRLSENSOR"/>
</dbReference>
<dbReference type="SUPFAM" id="SSF47384">
    <property type="entry name" value="Homodimeric domain of signal transducing histidine kinase"/>
    <property type="match status" value="1"/>
</dbReference>
<dbReference type="PROSITE" id="PS50112">
    <property type="entry name" value="PAS"/>
    <property type="match status" value="1"/>
</dbReference>
<evidence type="ECO:0000256" key="1">
    <source>
        <dbReference type="ARBA" id="ARBA00000085"/>
    </source>
</evidence>
<dbReference type="SMART" id="SM00387">
    <property type="entry name" value="HATPase_c"/>
    <property type="match status" value="1"/>
</dbReference>
<dbReference type="Gene3D" id="3.30.450.20">
    <property type="entry name" value="PAS domain"/>
    <property type="match status" value="1"/>
</dbReference>
<evidence type="ECO:0000256" key="5">
    <source>
        <dbReference type="ARBA" id="ARBA00022741"/>
    </source>
</evidence>
<proteinExistence type="predicted"/>
<keyword evidence="6" id="KW-0418">Kinase</keyword>
<keyword evidence="7" id="KW-0067">ATP-binding</keyword>
<dbReference type="SUPFAM" id="SSF55874">
    <property type="entry name" value="ATPase domain of HSP90 chaperone/DNA topoisomerase II/histidine kinase"/>
    <property type="match status" value="1"/>
</dbReference>
<evidence type="ECO:0000256" key="7">
    <source>
        <dbReference type="ARBA" id="ARBA00022840"/>
    </source>
</evidence>
<dbReference type="EC" id="2.7.13.3" evidence="2"/>
<comment type="caution">
    <text evidence="12">The sequence shown here is derived from an EMBL/GenBank/DDBJ whole genome shotgun (WGS) entry which is preliminary data.</text>
</comment>
<name>A0A532UYE4_UNCL8</name>
<feature type="domain" description="PAS" evidence="10">
    <location>
        <begin position="18"/>
        <end position="82"/>
    </location>
</feature>
<feature type="domain" description="PAC" evidence="11">
    <location>
        <begin position="89"/>
        <end position="140"/>
    </location>
</feature>
<organism evidence="12 13">
    <name type="scientific">candidate division LCP-89 bacterium B3_LCP</name>
    <dbReference type="NCBI Taxonomy" id="2012998"/>
    <lineage>
        <taxon>Bacteria</taxon>
        <taxon>Pseudomonadati</taxon>
        <taxon>Bacteria division LCP-89</taxon>
    </lineage>
</organism>
<dbReference type="GO" id="GO:0005524">
    <property type="term" value="F:ATP binding"/>
    <property type="evidence" value="ECO:0007669"/>
    <property type="project" value="UniProtKB-KW"/>
</dbReference>
<evidence type="ECO:0000256" key="8">
    <source>
        <dbReference type="ARBA" id="ARBA00023012"/>
    </source>
</evidence>
<feature type="domain" description="Histidine kinase" evidence="9">
    <location>
        <begin position="160"/>
        <end position="377"/>
    </location>
</feature>
<dbReference type="PROSITE" id="PS50109">
    <property type="entry name" value="HIS_KIN"/>
    <property type="match status" value="1"/>
</dbReference>
<evidence type="ECO:0000256" key="6">
    <source>
        <dbReference type="ARBA" id="ARBA00022777"/>
    </source>
</evidence>
<dbReference type="AlphaFoldDB" id="A0A532UYE4"/>
<dbReference type="PANTHER" id="PTHR43065:SF46">
    <property type="entry name" value="C4-DICARBOXYLATE TRANSPORT SENSOR PROTEIN DCTB"/>
    <property type="match status" value="1"/>
</dbReference>
<reference evidence="12 13" key="1">
    <citation type="submission" date="2017-06" db="EMBL/GenBank/DDBJ databases">
        <title>Novel microbial phyla capable of carbon fixation and sulfur reduction in deep-sea sediments.</title>
        <authorList>
            <person name="Huang J."/>
            <person name="Baker B."/>
            <person name="Wang Y."/>
        </authorList>
    </citation>
    <scope>NUCLEOTIDE SEQUENCE [LARGE SCALE GENOMIC DNA]</scope>
    <source>
        <strain evidence="12">B3_LCP</strain>
    </source>
</reference>